<keyword evidence="4" id="KW-1185">Reference proteome</keyword>
<dbReference type="RefSeq" id="WP_238722071.1">
    <property type="nucleotide sequence ID" value="NZ_JAHQCW010000022.1"/>
</dbReference>
<evidence type="ECO:0000313" key="4">
    <source>
        <dbReference type="Proteomes" id="UP000712157"/>
    </source>
</evidence>
<dbReference type="NCBIfam" id="TIGR03127">
    <property type="entry name" value="RuMP_HxlB"/>
    <property type="match status" value="1"/>
</dbReference>
<gene>
    <name evidence="3" type="ORF">KTH89_13620</name>
</gene>
<name>A0A949NBH1_9FIRM</name>
<organism evidence="3 4">
    <name type="scientific">Diplocloster agilis</name>
    <dbReference type="NCBI Taxonomy" id="2850323"/>
    <lineage>
        <taxon>Bacteria</taxon>
        <taxon>Bacillati</taxon>
        <taxon>Bacillota</taxon>
        <taxon>Clostridia</taxon>
        <taxon>Lachnospirales</taxon>
        <taxon>Lachnospiraceae</taxon>
        <taxon>Diplocloster</taxon>
    </lineage>
</organism>
<dbReference type="GO" id="GO:1901135">
    <property type="term" value="P:carbohydrate derivative metabolic process"/>
    <property type="evidence" value="ECO:0007669"/>
    <property type="project" value="InterPro"/>
</dbReference>
<dbReference type="SUPFAM" id="SSF53697">
    <property type="entry name" value="SIS domain"/>
    <property type="match status" value="1"/>
</dbReference>
<dbReference type="GO" id="GO:0016853">
    <property type="term" value="F:isomerase activity"/>
    <property type="evidence" value="ECO:0007669"/>
    <property type="project" value="InterPro"/>
</dbReference>
<dbReference type="InterPro" id="IPR017552">
    <property type="entry name" value="PHI/rmpB"/>
</dbReference>
<sequence length="195" mass="20886">MGLNAVSYSIEAVDEIREVLKGADPAQTEKLESEVLKAKKILVGGAGRSLLSMKFFAMRLMQFGFPTYLVGEVCTPSIREGDLLILGSISGSTPVILAMAQKAKAAGARIAVITMNEQGTISQMADCVVKVGNDMIREGAGDPDGWNGEEFNSIRPSGNILEIAMAVLLDCVICRLMAKTRQALDVLSRNHANLE</sequence>
<proteinExistence type="inferred from homology"/>
<dbReference type="InterPro" id="IPR001347">
    <property type="entry name" value="SIS_dom"/>
</dbReference>
<accession>A0A949NBH1</accession>
<comment type="similarity">
    <text evidence="1">Belongs to the SIS family. PHI subfamily.</text>
</comment>
<comment type="caution">
    <text evidence="3">The sequence shown here is derived from an EMBL/GenBank/DDBJ whole genome shotgun (WGS) entry which is preliminary data.</text>
</comment>
<dbReference type="AlphaFoldDB" id="A0A949NBH1"/>
<reference evidence="3" key="1">
    <citation type="submission" date="2021-06" db="EMBL/GenBank/DDBJ databases">
        <title>Description of novel taxa of the family Lachnospiraceae.</title>
        <authorList>
            <person name="Chaplin A.V."/>
            <person name="Sokolova S.R."/>
            <person name="Pikina A.P."/>
            <person name="Korzhanova M."/>
            <person name="Belova V."/>
            <person name="Korostin D."/>
            <person name="Efimov B.A."/>
        </authorList>
    </citation>
    <scope>NUCLEOTIDE SEQUENCE</scope>
    <source>
        <strain evidence="3">ASD5720</strain>
    </source>
</reference>
<evidence type="ECO:0000259" key="2">
    <source>
        <dbReference type="PROSITE" id="PS51464"/>
    </source>
</evidence>
<protein>
    <submittedName>
        <fullName evidence="3">SIS domain-containing protein</fullName>
    </submittedName>
</protein>
<dbReference type="Gene3D" id="3.40.50.10490">
    <property type="entry name" value="Glucose-6-phosphate isomerase like protein, domain 1"/>
    <property type="match status" value="1"/>
</dbReference>
<dbReference type="GO" id="GO:0097367">
    <property type="term" value="F:carbohydrate derivative binding"/>
    <property type="evidence" value="ECO:0007669"/>
    <property type="project" value="InterPro"/>
</dbReference>
<dbReference type="PANTHER" id="PTHR43443:SF1">
    <property type="entry name" value="3-HEXULOSE-6-PHOSPHATE ISOMERASE"/>
    <property type="match status" value="1"/>
</dbReference>
<dbReference type="Proteomes" id="UP000712157">
    <property type="component" value="Unassembled WGS sequence"/>
</dbReference>
<evidence type="ECO:0000256" key="1">
    <source>
        <dbReference type="ARBA" id="ARBA00009235"/>
    </source>
</evidence>
<dbReference type="InterPro" id="IPR046348">
    <property type="entry name" value="SIS_dom_sf"/>
</dbReference>
<dbReference type="PANTHER" id="PTHR43443">
    <property type="entry name" value="3-HEXULOSE-6-PHOSPHATE ISOMERASE"/>
    <property type="match status" value="1"/>
</dbReference>
<evidence type="ECO:0000313" key="3">
    <source>
        <dbReference type="EMBL" id="MBU9737582.1"/>
    </source>
</evidence>
<feature type="domain" description="SIS" evidence="2">
    <location>
        <begin position="31"/>
        <end position="182"/>
    </location>
</feature>
<dbReference type="PROSITE" id="PS51464">
    <property type="entry name" value="SIS"/>
    <property type="match status" value="1"/>
</dbReference>
<dbReference type="Pfam" id="PF01380">
    <property type="entry name" value="SIS"/>
    <property type="match status" value="1"/>
</dbReference>
<dbReference type="EMBL" id="JAHQCW010000022">
    <property type="protein sequence ID" value="MBU9737582.1"/>
    <property type="molecule type" value="Genomic_DNA"/>
</dbReference>